<protein>
    <submittedName>
        <fullName evidence="2">Uncharacterized protein</fullName>
    </submittedName>
</protein>
<evidence type="ECO:0000313" key="3">
    <source>
        <dbReference type="Proteomes" id="UP001279734"/>
    </source>
</evidence>
<gene>
    <name evidence="2" type="ORF">Nepgr_024841</name>
</gene>
<organism evidence="2 3">
    <name type="scientific">Nepenthes gracilis</name>
    <name type="common">Slender pitcher plant</name>
    <dbReference type="NCBI Taxonomy" id="150966"/>
    <lineage>
        <taxon>Eukaryota</taxon>
        <taxon>Viridiplantae</taxon>
        <taxon>Streptophyta</taxon>
        <taxon>Embryophyta</taxon>
        <taxon>Tracheophyta</taxon>
        <taxon>Spermatophyta</taxon>
        <taxon>Magnoliopsida</taxon>
        <taxon>eudicotyledons</taxon>
        <taxon>Gunneridae</taxon>
        <taxon>Pentapetalae</taxon>
        <taxon>Caryophyllales</taxon>
        <taxon>Nepenthaceae</taxon>
        <taxon>Nepenthes</taxon>
    </lineage>
</organism>
<reference evidence="2" key="1">
    <citation type="submission" date="2023-05" db="EMBL/GenBank/DDBJ databases">
        <title>Nepenthes gracilis genome sequencing.</title>
        <authorList>
            <person name="Fukushima K."/>
        </authorList>
    </citation>
    <scope>NUCLEOTIDE SEQUENCE</scope>
    <source>
        <strain evidence="2">SING2019-196</strain>
    </source>
</reference>
<accession>A0AAD3T3L7</accession>
<sequence>MEGVRATAPPPARPKRKAGLLQTRGSRERASQWWAASSSSASSTKLGLPMAERMQEVIKLSRALSILAVVKSSESIYLSIPVEHGVHVPATVLPEQSVLGPIAALVEESLSGKQPTRAQEVDDMEVVALMEASHVEVLAPEAPEGPAAPLPHPTSNAPLVCSGMLTPEQRPKSSSSSRVPLSITVEETRYIEVCFE</sequence>
<feature type="region of interest" description="Disordered" evidence="1">
    <location>
        <begin position="1"/>
        <end position="47"/>
    </location>
</feature>
<keyword evidence="3" id="KW-1185">Reference proteome</keyword>
<name>A0AAD3T3L7_NEPGR</name>
<dbReference type="AlphaFoldDB" id="A0AAD3T3L7"/>
<evidence type="ECO:0000256" key="1">
    <source>
        <dbReference type="SAM" id="MobiDB-lite"/>
    </source>
</evidence>
<feature type="compositionally biased region" description="Low complexity" evidence="1">
    <location>
        <begin position="31"/>
        <end position="43"/>
    </location>
</feature>
<dbReference type="Proteomes" id="UP001279734">
    <property type="component" value="Unassembled WGS sequence"/>
</dbReference>
<evidence type="ECO:0000313" key="2">
    <source>
        <dbReference type="EMBL" id="GMH22998.1"/>
    </source>
</evidence>
<comment type="caution">
    <text evidence="2">The sequence shown here is derived from an EMBL/GenBank/DDBJ whole genome shotgun (WGS) entry which is preliminary data.</text>
</comment>
<proteinExistence type="predicted"/>
<dbReference type="EMBL" id="BSYO01000025">
    <property type="protein sequence ID" value="GMH22998.1"/>
    <property type="molecule type" value="Genomic_DNA"/>
</dbReference>
<feature type="region of interest" description="Disordered" evidence="1">
    <location>
        <begin position="142"/>
        <end position="179"/>
    </location>
</feature>